<dbReference type="EMBL" id="LAZR01001312">
    <property type="protein sequence ID" value="KKN46778.1"/>
    <property type="molecule type" value="Genomic_DNA"/>
</dbReference>
<keyword evidence="1" id="KW-0472">Membrane</keyword>
<name>A0A0F9TZK3_9ZZZZ</name>
<evidence type="ECO:0008006" key="3">
    <source>
        <dbReference type="Google" id="ProtNLM"/>
    </source>
</evidence>
<proteinExistence type="predicted"/>
<dbReference type="Pfam" id="PF07963">
    <property type="entry name" value="N_methyl"/>
    <property type="match status" value="1"/>
</dbReference>
<evidence type="ECO:0000313" key="2">
    <source>
        <dbReference type="EMBL" id="KKN46778.1"/>
    </source>
</evidence>
<accession>A0A0F9TZK3</accession>
<comment type="caution">
    <text evidence="2">The sequence shown here is derived from an EMBL/GenBank/DDBJ whole genome shotgun (WGS) entry which is preliminary data.</text>
</comment>
<sequence>MRHKGFTLVEILVGSSIMLIVVMLTLTLYTKTNKIAVDQYQFSEIQQDVRSGIYFISEDVRDAGVGLPVSLSGRFIEGIDGYGPAPEFSDSIKIMGGFDGALDLKIEKYQGGGGGGASTAFLYDWDLENIHYSIDFYIGKVILLASTTCPDCYAFRVITNAFGLDGTGASKFNMSPGLSSGFNPPGGLIESCAPNCWDDAEVTFGQIKQYWLDTTGIPGDYPDLNLTVGQAGYQGIPYVLYMTTVYDGVLSHIPIALNIENLQLQYVGDLDFDGLTDASADWDNFNWTINPADDVATQMGKLVLLRQIRLVRIWVLGKTANPFVGVSGSPSTNNHLYRRPAIANSPMSDQDDRHRRFLVTTMSNIRNHCLDFYSTYIALEDATLKVTQIRKIK</sequence>
<evidence type="ECO:0000256" key="1">
    <source>
        <dbReference type="SAM" id="Phobius"/>
    </source>
</evidence>
<gene>
    <name evidence="2" type="ORF">LCGC14_0669580</name>
</gene>
<dbReference type="NCBIfam" id="TIGR02532">
    <property type="entry name" value="IV_pilin_GFxxxE"/>
    <property type="match status" value="1"/>
</dbReference>
<protein>
    <recommendedName>
        <fullName evidence="3">Prepilin-type N-terminal cleavage/methylation domain-containing protein</fullName>
    </recommendedName>
</protein>
<reference evidence="2" key="1">
    <citation type="journal article" date="2015" name="Nature">
        <title>Complex archaea that bridge the gap between prokaryotes and eukaryotes.</title>
        <authorList>
            <person name="Spang A."/>
            <person name="Saw J.H."/>
            <person name="Jorgensen S.L."/>
            <person name="Zaremba-Niedzwiedzka K."/>
            <person name="Martijn J."/>
            <person name="Lind A.E."/>
            <person name="van Eijk R."/>
            <person name="Schleper C."/>
            <person name="Guy L."/>
            <person name="Ettema T.J."/>
        </authorList>
    </citation>
    <scope>NUCLEOTIDE SEQUENCE</scope>
</reference>
<dbReference type="InterPro" id="IPR012902">
    <property type="entry name" value="N_methyl_site"/>
</dbReference>
<organism evidence="2">
    <name type="scientific">marine sediment metagenome</name>
    <dbReference type="NCBI Taxonomy" id="412755"/>
    <lineage>
        <taxon>unclassified sequences</taxon>
        <taxon>metagenomes</taxon>
        <taxon>ecological metagenomes</taxon>
    </lineage>
</organism>
<dbReference type="AlphaFoldDB" id="A0A0F9TZK3"/>
<feature type="transmembrane region" description="Helical" evidence="1">
    <location>
        <begin position="7"/>
        <end position="29"/>
    </location>
</feature>
<keyword evidence="1" id="KW-1133">Transmembrane helix</keyword>
<keyword evidence="1" id="KW-0812">Transmembrane</keyword>
<dbReference type="PROSITE" id="PS00409">
    <property type="entry name" value="PROKAR_NTER_METHYL"/>
    <property type="match status" value="1"/>
</dbReference>